<dbReference type="CDD" id="cd01883">
    <property type="entry name" value="EF1_alpha"/>
    <property type="match status" value="1"/>
</dbReference>
<keyword evidence="4" id="KW-0963">Cytoplasm</keyword>
<dbReference type="FunFam" id="2.40.30.10:FF:000070">
    <property type="entry name" value="Translation elongation factor EF-1 subunit"/>
    <property type="match status" value="1"/>
</dbReference>
<evidence type="ECO:0000256" key="6">
    <source>
        <dbReference type="ARBA" id="ARBA00022801"/>
    </source>
</evidence>
<dbReference type="InterPro" id="IPR000795">
    <property type="entry name" value="T_Tr_GTP-bd_dom"/>
</dbReference>
<feature type="compositionally biased region" description="Acidic residues" evidence="13">
    <location>
        <begin position="15"/>
        <end position="37"/>
    </location>
</feature>
<dbReference type="FunFam" id="2.40.30.10:FF:000020">
    <property type="entry name" value="Translation elongation factor EF-1"/>
    <property type="match status" value="1"/>
</dbReference>
<dbReference type="Pfam" id="PF03144">
    <property type="entry name" value="GTP_EFTU_D2"/>
    <property type="match status" value="1"/>
</dbReference>
<dbReference type="PANTHER" id="PTHR23115">
    <property type="entry name" value="TRANSLATION FACTOR"/>
    <property type="match status" value="1"/>
</dbReference>
<keyword evidence="8" id="KW-0648">Protein biosynthesis</keyword>
<accession>A0A2T2PBW2</accession>
<proteinExistence type="inferred from homology"/>
<comment type="similarity">
    <text evidence="2">Belongs to the TRAFAC class translation factor GTPase superfamily. Classic translation factor GTPase family. EF-Tu/EF-1A subfamily.</text>
</comment>
<feature type="region of interest" description="Disordered" evidence="13">
    <location>
        <begin position="400"/>
        <end position="420"/>
    </location>
</feature>
<dbReference type="PROSITE" id="PS51722">
    <property type="entry name" value="G_TR_2"/>
    <property type="match status" value="1"/>
</dbReference>
<dbReference type="GO" id="GO:1990533">
    <property type="term" value="C:Dom34-Hbs1 complex"/>
    <property type="evidence" value="ECO:0007669"/>
    <property type="project" value="UniProtKB-ARBA"/>
</dbReference>
<dbReference type="InterPro" id="IPR015033">
    <property type="entry name" value="HBS1-like_N"/>
</dbReference>
<dbReference type="GO" id="GO:0006417">
    <property type="term" value="P:regulation of translation"/>
    <property type="evidence" value="ECO:0007669"/>
    <property type="project" value="UniProtKB-KW"/>
</dbReference>
<dbReference type="EMBL" id="KZ678128">
    <property type="protein sequence ID" value="PSN75163.1"/>
    <property type="molecule type" value="Genomic_DNA"/>
</dbReference>
<evidence type="ECO:0000256" key="13">
    <source>
        <dbReference type="SAM" id="MobiDB-lite"/>
    </source>
</evidence>
<evidence type="ECO:0000256" key="9">
    <source>
        <dbReference type="ARBA" id="ARBA00023134"/>
    </source>
</evidence>
<dbReference type="AlphaFoldDB" id="A0A2T2PBW2"/>
<keyword evidence="9" id="KW-0342">GTP-binding</keyword>
<feature type="compositionally biased region" description="Basic and acidic residues" evidence="13">
    <location>
        <begin position="409"/>
        <end position="419"/>
    </location>
</feature>
<evidence type="ECO:0000256" key="2">
    <source>
        <dbReference type="ARBA" id="ARBA00007249"/>
    </source>
</evidence>
<feature type="compositionally biased region" description="Basic residues" evidence="13">
    <location>
        <begin position="1"/>
        <end position="10"/>
    </location>
</feature>
<dbReference type="InterPro" id="IPR009001">
    <property type="entry name" value="Transl_elong_EF1A/Init_IF2_C"/>
</dbReference>
<evidence type="ECO:0000256" key="11">
    <source>
        <dbReference type="ARBA" id="ARBA00063537"/>
    </source>
</evidence>
<feature type="region of interest" description="Disordered" evidence="13">
    <location>
        <begin position="89"/>
        <end position="148"/>
    </location>
</feature>
<evidence type="ECO:0000256" key="4">
    <source>
        <dbReference type="ARBA" id="ARBA00022490"/>
    </source>
</evidence>
<dbReference type="SUPFAM" id="SSF50465">
    <property type="entry name" value="EF-Tu/eEF-1alpha/eIF2-gamma C-terminal domain"/>
    <property type="match status" value="1"/>
</dbReference>
<dbReference type="GO" id="GO:0005829">
    <property type="term" value="C:cytosol"/>
    <property type="evidence" value="ECO:0007669"/>
    <property type="project" value="GOC"/>
</dbReference>
<dbReference type="InterPro" id="IPR009000">
    <property type="entry name" value="Transl_B-barrel_sf"/>
</dbReference>
<dbReference type="InterPro" id="IPR054696">
    <property type="entry name" value="GTP-eEF1A_C"/>
</dbReference>
<dbReference type="FunFam" id="3.40.50.300:FF:000204">
    <property type="entry name" value="Translation elongation factor Tu"/>
    <property type="match status" value="1"/>
</dbReference>
<dbReference type="SUPFAM" id="SSF50447">
    <property type="entry name" value="Translation proteins"/>
    <property type="match status" value="1"/>
</dbReference>
<dbReference type="SUPFAM" id="SSF52540">
    <property type="entry name" value="P-loop containing nucleoside triphosphate hydrolases"/>
    <property type="match status" value="1"/>
</dbReference>
<name>A0A2T2PBW2_CORCC</name>
<evidence type="ECO:0000256" key="3">
    <source>
        <dbReference type="ARBA" id="ARBA00013870"/>
    </source>
</evidence>
<comment type="subcellular location">
    <subcellularLocation>
        <location evidence="1">Cytoplasm</location>
    </subcellularLocation>
</comment>
<sequence length="861" mass="94661">MPPRAGHHRAKNVDYDEEDIYDDDDDYYEEGDGMTDEDREQIRLGTIKVREALDASINVTDAQIQEALWNYYYDVGKSVTYIKNKFAPAKPKTDVQPKKQKAPSRFDQAASSAAVEVKHDSNKTGKQSNLRNKSTRAAPHRPALDMWNRIDDGRAQESSELEAKGRIRSALAQRGVKSTSSDHCTSHQLPSFPIAYQESISTHSDFISERTSAKSFFADIPWGKIPLHRQGIITMESCYPRGGLLGGSKLAALRKKRQEEAAKNSDPPAQLSKEDADKAIALLDRLNIKEKESTSSPAADSARQSALRKYPRKRSPSPEPEKVEVEEPEPEPAKPVIEFPNLRAKPSMFASTLCQSSDKRPDVQYAATYPLPYTNVKEYKNSNPFAGPSPDDIVLKAQARGPKPKPAQKKADANGEKLAESTQKLAIDESTRVKSKNLNVVEEFEKSGMKRMANFVVIGHVDHGKSTLMGRLLYDLKVIDQRSVDKLRKEAETIGKSSFALAWVMDQTSEERSRGVTVDIATNYFETDKTRFTILDAPGHRDFIPNMIAGASQADFAVLVIDASTNSFESGLKGQTKEHALLVRSMGVQRLVVAVNKMDTVSWSQARFEEITHQMTAFLTQASFSTKTITFIPCAGLTGENVTRKVEDPGASWYTGETLIEALDSSEPAKRNVTKPLRLTIGDVFRGGITNPISISGRVEAGSLQVGDTILCQPSGETAHIKAIEIEHAPVDWAVAGQIPTLHLADIDPVHLRLGDIVCAPAHPVPLTKSFTAKILAFEHVLPMSVDVFRGRLQAEGTIKTLVATLNKTTGEAIKKKPRIVKPADVARVVVELEKELPLEAGTRVVLREGGNTVAAGLLEG</sequence>
<evidence type="ECO:0000256" key="5">
    <source>
        <dbReference type="ARBA" id="ARBA00022741"/>
    </source>
</evidence>
<dbReference type="PROSITE" id="PS00301">
    <property type="entry name" value="G_TR_1"/>
    <property type="match status" value="1"/>
</dbReference>
<keyword evidence="6" id="KW-0378">Hydrolase</keyword>
<dbReference type="PRINTS" id="PR00315">
    <property type="entry name" value="ELONGATNFCT"/>
</dbReference>
<reference evidence="15 16" key="1">
    <citation type="journal article" date="2018" name="Front. Microbiol.">
        <title>Genome-Wide Analysis of Corynespora cassiicola Leaf Fall Disease Putative Effectors.</title>
        <authorList>
            <person name="Lopez D."/>
            <person name="Ribeiro S."/>
            <person name="Label P."/>
            <person name="Fumanal B."/>
            <person name="Venisse J.S."/>
            <person name="Kohler A."/>
            <person name="de Oliveira R.R."/>
            <person name="Labutti K."/>
            <person name="Lipzen A."/>
            <person name="Lail K."/>
            <person name="Bauer D."/>
            <person name="Ohm R.A."/>
            <person name="Barry K.W."/>
            <person name="Spatafora J."/>
            <person name="Grigoriev I.V."/>
            <person name="Martin F.M."/>
            <person name="Pujade-Renaud V."/>
        </authorList>
    </citation>
    <scope>NUCLEOTIDE SEQUENCE [LARGE SCALE GENOMIC DNA]</scope>
    <source>
        <strain evidence="15 16">Philippines</strain>
    </source>
</reference>
<dbReference type="Pfam" id="PF00009">
    <property type="entry name" value="GTP_EFTU"/>
    <property type="match status" value="1"/>
</dbReference>
<dbReference type="Proteomes" id="UP000240883">
    <property type="component" value="Unassembled WGS sequence"/>
</dbReference>
<evidence type="ECO:0000256" key="1">
    <source>
        <dbReference type="ARBA" id="ARBA00004496"/>
    </source>
</evidence>
<dbReference type="InterPro" id="IPR031157">
    <property type="entry name" value="G_TR_CS"/>
</dbReference>
<protein>
    <recommendedName>
        <fullName evidence="12">Elongation factor 1 alpha-like protein</fullName>
    </recommendedName>
    <alternativeName>
        <fullName evidence="3">Elongation factor 1-alpha</fullName>
    </alternativeName>
</protein>
<dbReference type="GO" id="GO:0005525">
    <property type="term" value="F:GTP binding"/>
    <property type="evidence" value="ECO:0007669"/>
    <property type="project" value="UniProtKB-KW"/>
</dbReference>
<dbReference type="CDD" id="cd16267">
    <property type="entry name" value="HBS1-like_II"/>
    <property type="match status" value="1"/>
</dbReference>
<dbReference type="Gene3D" id="3.40.50.300">
    <property type="entry name" value="P-loop containing nucleotide triphosphate hydrolases"/>
    <property type="match status" value="1"/>
</dbReference>
<dbReference type="InterPro" id="IPR027417">
    <property type="entry name" value="P-loop_NTPase"/>
</dbReference>
<keyword evidence="5" id="KW-0547">Nucleotide-binding</keyword>
<comment type="subunit">
    <text evidence="11">Component of the Dom34-Hbs1 complex, also named Pelota-HBS1L complex, composed of dom34 and hbs1.</text>
</comment>
<organism evidence="15 16">
    <name type="scientific">Corynespora cassiicola Philippines</name>
    <dbReference type="NCBI Taxonomy" id="1448308"/>
    <lineage>
        <taxon>Eukaryota</taxon>
        <taxon>Fungi</taxon>
        <taxon>Dikarya</taxon>
        <taxon>Ascomycota</taxon>
        <taxon>Pezizomycotina</taxon>
        <taxon>Dothideomycetes</taxon>
        <taxon>Pleosporomycetidae</taxon>
        <taxon>Pleosporales</taxon>
        <taxon>Corynesporascaceae</taxon>
        <taxon>Corynespora</taxon>
    </lineage>
</organism>
<comment type="catalytic activity">
    <reaction evidence="10">
        <text>GTP + H2O = GDP + phosphate + H(+)</text>
        <dbReference type="Rhea" id="RHEA:19669"/>
        <dbReference type="ChEBI" id="CHEBI:15377"/>
        <dbReference type="ChEBI" id="CHEBI:15378"/>
        <dbReference type="ChEBI" id="CHEBI:37565"/>
        <dbReference type="ChEBI" id="CHEBI:43474"/>
        <dbReference type="ChEBI" id="CHEBI:58189"/>
    </reaction>
    <physiologicalReaction direction="left-to-right" evidence="10">
        <dbReference type="Rhea" id="RHEA:19670"/>
    </physiologicalReaction>
</comment>
<feature type="region of interest" description="Disordered" evidence="13">
    <location>
        <begin position="289"/>
        <end position="337"/>
    </location>
</feature>
<keyword evidence="7" id="KW-0810">Translation regulation</keyword>
<feature type="compositionally biased region" description="Polar residues" evidence="13">
    <location>
        <begin position="294"/>
        <end position="304"/>
    </location>
</feature>
<evidence type="ECO:0000256" key="12">
    <source>
        <dbReference type="ARBA" id="ARBA00074866"/>
    </source>
</evidence>
<dbReference type="Pfam" id="PF22594">
    <property type="entry name" value="GTP-eEF1A_C"/>
    <property type="match status" value="1"/>
</dbReference>
<feature type="region of interest" description="Disordered" evidence="13">
    <location>
        <begin position="1"/>
        <end position="37"/>
    </location>
</feature>
<evidence type="ECO:0000259" key="14">
    <source>
        <dbReference type="PROSITE" id="PS51722"/>
    </source>
</evidence>
<evidence type="ECO:0000256" key="10">
    <source>
        <dbReference type="ARBA" id="ARBA00049117"/>
    </source>
</evidence>
<dbReference type="InterPro" id="IPR004161">
    <property type="entry name" value="EFTu-like_2"/>
</dbReference>
<dbReference type="GO" id="GO:0003924">
    <property type="term" value="F:GTPase activity"/>
    <property type="evidence" value="ECO:0007669"/>
    <property type="project" value="InterPro"/>
</dbReference>
<evidence type="ECO:0000256" key="8">
    <source>
        <dbReference type="ARBA" id="ARBA00022917"/>
    </source>
</evidence>
<keyword evidence="16" id="KW-1185">Reference proteome</keyword>
<evidence type="ECO:0000313" key="16">
    <source>
        <dbReference type="Proteomes" id="UP000240883"/>
    </source>
</evidence>
<feature type="region of interest" description="Disordered" evidence="13">
    <location>
        <begin position="255"/>
        <end position="275"/>
    </location>
</feature>
<gene>
    <name evidence="15" type="ORF">BS50DRAFT_581883</name>
</gene>
<dbReference type="OrthoDB" id="342024at2759"/>
<evidence type="ECO:0000256" key="7">
    <source>
        <dbReference type="ARBA" id="ARBA00022845"/>
    </source>
</evidence>
<feature type="domain" description="Tr-type G" evidence="14">
    <location>
        <begin position="450"/>
        <end position="673"/>
    </location>
</feature>
<dbReference type="STRING" id="1448308.A0A2T2PBW2"/>
<dbReference type="InterPro" id="IPR050100">
    <property type="entry name" value="TRAFAC_GTPase_members"/>
</dbReference>
<dbReference type="GO" id="GO:0002184">
    <property type="term" value="P:cytoplasmic translational termination"/>
    <property type="evidence" value="ECO:0007669"/>
    <property type="project" value="UniProtKB-ARBA"/>
</dbReference>
<evidence type="ECO:0000313" key="15">
    <source>
        <dbReference type="EMBL" id="PSN75163.1"/>
    </source>
</evidence>
<dbReference type="Pfam" id="PF08938">
    <property type="entry name" value="HBS1_N"/>
    <property type="match status" value="1"/>
</dbReference>
<dbReference type="Gene3D" id="2.40.30.10">
    <property type="entry name" value="Translation factors"/>
    <property type="match status" value="2"/>
</dbReference>